<keyword evidence="4" id="KW-1185">Reference proteome</keyword>
<keyword evidence="2" id="KW-1133">Transmembrane helix</keyword>
<dbReference type="Proteomes" id="UP000664132">
    <property type="component" value="Unassembled WGS sequence"/>
</dbReference>
<evidence type="ECO:0000256" key="2">
    <source>
        <dbReference type="SAM" id="Phobius"/>
    </source>
</evidence>
<organism evidence="3 4">
    <name type="scientific">Cadophora malorum</name>
    <dbReference type="NCBI Taxonomy" id="108018"/>
    <lineage>
        <taxon>Eukaryota</taxon>
        <taxon>Fungi</taxon>
        <taxon>Dikarya</taxon>
        <taxon>Ascomycota</taxon>
        <taxon>Pezizomycotina</taxon>
        <taxon>Leotiomycetes</taxon>
        <taxon>Helotiales</taxon>
        <taxon>Ploettnerulaceae</taxon>
        <taxon>Cadophora</taxon>
    </lineage>
</organism>
<name>A0A8H7T6H8_9HELO</name>
<evidence type="ECO:0000313" key="4">
    <source>
        <dbReference type="Proteomes" id="UP000664132"/>
    </source>
</evidence>
<keyword evidence="2" id="KW-0472">Membrane</keyword>
<dbReference type="EMBL" id="JAFJYH010000321">
    <property type="protein sequence ID" value="KAG4413327.1"/>
    <property type="molecule type" value="Genomic_DNA"/>
</dbReference>
<feature type="compositionally biased region" description="Polar residues" evidence="1">
    <location>
        <begin position="100"/>
        <end position="109"/>
    </location>
</feature>
<comment type="caution">
    <text evidence="3">The sequence shown here is derived from an EMBL/GenBank/DDBJ whole genome shotgun (WGS) entry which is preliminary data.</text>
</comment>
<dbReference type="OrthoDB" id="3519533at2759"/>
<sequence>MRICLSSFYSLSSLVSLLIIPPLIPTILIPLPLLPQTPNPNSRNHRINTPSSSQDPHAALSLLTPLNAAKPTASNPSSTPGPPRRTSSAPKFDKLGRRIVSNSRSQSNAGGVKTPTFVREGSSASTGSFNINAGGSGASTPGTPGYPGTGTELDEDLTRAKTLLQLFEMRGKFKQMGDTGLSRAKQRVDDVVARYAKVELEEREKVARARYLGV</sequence>
<feature type="transmembrane region" description="Helical" evidence="2">
    <location>
        <begin position="12"/>
        <end position="34"/>
    </location>
</feature>
<proteinExistence type="predicted"/>
<accession>A0A8H7T6H8</accession>
<gene>
    <name evidence="3" type="ORF">IFR04_013552</name>
</gene>
<protein>
    <submittedName>
        <fullName evidence="3">Uncharacterized protein</fullName>
    </submittedName>
</protein>
<feature type="region of interest" description="Disordered" evidence="1">
    <location>
        <begin position="68"/>
        <end position="153"/>
    </location>
</feature>
<reference evidence="3" key="1">
    <citation type="submission" date="2021-02" db="EMBL/GenBank/DDBJ databases">
        <title>Genome sequence Cadophora malorum strain M34.</title>
        <authorList>
            <person name="Stefanovic E."/>
            <person name="Vu D."/>
            <person name="Scully C."/>
            <person name="Dijksterhuis J."/>
            <person name="Roader J."/>
            <person name="Houbraken J."/>
        </authorList>
    </citation>
    <scope>NUCLEOTIDE SEQUENCE</scope>
    <source>
        <strain evidence="3">M34</strain>
    </source>
</reference>
<evidence type="ECO:0000313" key="3">
    <source>
        <dbReference type="EMBL" id="KAG4413327.1"/>
    </source>
</evidence>
<dbReference type="AlphaFoldDB" id="A0A8H7T6H8"/>
<keyword evidence="2" id="KW-0812">Transmembrane</keyword>
<feature type="compositionally biased region" description="Low complexity" evidence="1">
    <location>
        <begin position="74"/>
        <end position="90"/>
    </location>
</feature>
<feature type="compositionally biased region" description="Polar residues" evidence="1">
    <location>
        <begin position="122"/>
        <end position="131"/>
    </location>
</feature>
<evidence type="ECO:0000256" key="1">
    <source>
        <dbReference type="SAM" id="MobiDB-lite"/>
    </source>
</evidence>